<dbReference type="AlphaFoldDB" id="A0A139H3C3"/>
<gene>
    <name evidence="2" type="ORF">AC578_5542</name>
</gene>
<feature type="region of interest" description="Disordered" evidence="1">
    <location>
        <begin position="128"/>
        <end position="164"/>
    </location>
</feature>
<proteinExistence type="predicted"/>
<evidence type="ECO:0000313" key="2">
    <source>
        <dbReference type="EMBL" id="KXS96975.1"/>
    </source>
</evidence>
<dbReference type="EMBL" id="LFZN01000157">
    <property type="protein sequence ID" value="KXS96975.1"/>
    <property type="molecule type" value="Genomic_DNA"/>
</dbReference>
<keyword evidence="3" id="KW-1185">Reference proteome</keyword>
<organism evidence="2 3">
    <name type="scientific">Pseudocercospora eumusae</name>
    <dbReference type="NCBI Taxonomy" id="321146"/>
    <lineage>
        <taxon>Eukaryota</taxon>
        <taxon>Fungi</taxon>
        <taxon>Dikarya</taxon>
        <taxon>Ascomycota</taxon>
        <taxon>Pezizomycotina</taxon>
        <taxon>Dothideomycetes</taxon>
        <taxon>Dothideomycetidae</taxon>
        <taxon>Mycosphaerellales</taxon>
        <taxon>Mycosphaerellaceae</taxon>
        <taxon>Pseudocercospora</taxon>
    </lineage>
</organism>
<comment type="caution">
    <text evidence="2">The sequence shown here is derived from an EMBL/GenBank/DDBJ whole genome shotgun (WGS) entry which is preliminary data.</text>
</comment>
<feature type="region of interest" description="Disordered" evidence="1">
    <location>
        <begin position="284"/>
        <end position="335"/>
    </location>
</feature>
<name>A0A139H3C3_9PEZI</name>
<protein>
    <submittedName>
        <fullName evidence="2">Uncharacterized protein</fullName>
    </submittedName>
</protein>
<accession>A0A139H3C3</accession>
<evidence type="ECO:0000313" key="3">
    <source>
        <dbReference type="Proteomes" id="UP000070133"/>
    </source>
</evidence>
<feature type="compositionally biased region" description="Basic and acidic residues" evidence="1">
    <location>
        <begin position="29"/>
        <end position="47"/>
    </location>
</feature>
<sequence>MSPTREYTPEQREAARYYYQQGQVERIRRENEMQRFSHPAQPHEEVNARFTYPRVPYPRPARQPQEDANARISYPGPAGQPREEVNARISHPRILIPGPAGVRKSSSPKELARNRGINQIVEQLIERGIIPPGTDYRMPTSSSSSPSLRQAARQASRASQSLQDLSDTLINMADDNDIEMTDAEADVETARPASRHISWDDRLANSTIDPNAALFPGPADPRATPRDYRQTAPSLHRARRIGALDAIGDKAHRIGRGIRKAISQVGRRPPTPEQHVWARTNRIPVNRSPPRSRAQRQADAEENYYNVMPVRTSSSPTPGAGRGRRATWLDRLENH</sequence>
<feature type="region of interest" description="Disordered" evidence="1">
    <location>
        <begin position="29"/>
        <end position="111"/>
    </location>
</feature>
<dbReference type="Proteomes" id="UP000070133">
    <property type="component" value="Unassembled WGS sequence"/>
</dbReference>
<evidence type="ECO:0000256" key="1">
    <source>
        <dbReference type="SAM" id="MobiDB-lite"/>
    </source>
</evidence>
<reference evidence="2 3" key="1">
    <citation type="submission" date="2015-07" db="EMBL/GenBank/DDBJ databases">
        <title>Comparative genomics of the Sigatoka disease complex on banana suggests a link between parallel evolutionary changes in Pseudocercospora fijiensis and Pseudocercospora eumusae and increased virulence on the banana host.</title>
        <authorList>
            <person name="Chang T.-C."/>
            <person name="Salvucci A."/>
            <person name="Crous P.W."/>
            <person name="Stergiopoulos I."/>
        </authorList>
    </citation>
    <scope>NUCLEOTIDE SEQUENCE [LARGE SCALE GENOMIC DNA]</scope>
    <source>
        <strain evidence="2 3">CBS 114824</strain>
    </source>
</reference>
<feature type="region of interest" description="Disordered" evidence="1">
    <location>
        <begin position="208"/>
        <end position="235"/>
    </location>
</feature>
<feature type="compositionally biased region" description="Low complexity" evidence="1">
    <location>
        <begin position="141"/>
        <end position="164"/>
    </location>
</feature>